<keyword evidence="13" id="KW-1185">Reference proteome</keyword>
<keyword evidence="8" id="KW-0653">Protein transport</keyword>
<evidence type="ECO:0000256" key="7">
    <source>
        <dbReference type="ARBA" id="ARBA00022884"/>
    </source>
</evidence>
<feature type="compositionally biased region" description="Basic and acidic residues" evidence="11">
    <location>
        <begin position="357"/>
        <end position="374"/>
    </location>
</feature>
<gene>
    <name evidence="14 15" type="primary">LOC110987442</name>
</gene>
<dbReference type="GO" id="GO:0003723">
    <property type="term" value="F:RNA binding"/>
    <property type="evidence" value="ECO:0007669"/>
    <property type="project" value="UniProtKB-KW"/>
</dbReference>
<evidence type="ECO:0000256" key="5">
    <source>
        <dbReference type="ARBA" id="ARBA00022448"/>
    </source>
</evidence>
<dbReference type="Pfam" id="PF10258">
    <property type="entry name" value="PHAX_RNA-bd"/>
    <property type="match status" value="1"/>
</dbReference>
<evidence type="ECO:0000313" key="14">
    <source>
        <dbReference type="RefSeq" id="XP_022105866.1"/>
    </source>
</evidence>
<dbReference type="KEGG" id="aplc:110987442"/>
<keyword evidence="5" id="KW-0813">Transport</keyword>
<dbReference type="Proteomes" id="UP000694845">
    <property type="component" value="Unplaced"/>
</dbReference>
<evidence type="ECO:0000256" key="1">
    <source>
        <dbReference type="ARBA" id="ARBA00004123"/>
    </source>
</evidence>
<keyword evidence="9" id="KW-0539">Nucleus</keyword>
<comment type="similarity">
    <text evidence="3">Belongs to the PHAX family.</text>
</comment>
<feature type="compositionally biased region" description="Acidic residues" evidence="11">
    <location>
        <begin position="14"/>
        <end position="28"/>
    </location>
</feature>
<evidence type="ECO:0000256" key="3">
    <source>
        <dbReference type="ARBA" id="ARBA00006094"/>
    </source>
</evidence>
<dbReference type="Gene3D" id="1.10.10.1440">
    <property type="entry name" value="PHAX RNA-binding domain"/>
    <property type="match status" value="1"/>
</dbReference>
<dbReference type="PANTHER" id="PTHR13135:SF0">
    <property type="entry name" value="PHOSPHORYLATED ADAPTER RNA EXPORT PROTEIN"/>
    <property type="match status" value="1"/>
</dbReference>
<accession>A0A8B7ZJR0</accession>
<feature type="compositionally biased region" description="Acidic residues" evidence="11">
    <location>
        <begin position="347"/>
        <end position="356"/>
    </location>
</feature>
<evidence type="ECO:0000313" key="13">
    <source>
        <dbReference type="Proteomes" id="UP000694845"/>
    </source>
</evidence>
<name>A0A8B7ZJR0_ACAPL</name>
<evidence type="ECO:0000256" key="11">
    <source>
        <dbReference type="SAM" id="MobiDB-lite"/>
    </source>
</evidence>
<feature type="domain" description="Phosphorylated adapter RNA export protein RNA-binding" evidence="12">
    <location>
        <begin position="232"/>
        <end position="312"/>
    </location>
</feature>
<organism evidence="13 15">
    <name type="scientific">Acanthaster planci</name>
    <name type="common">Crown-of-thorns starfish</name>
    <dbReference type="NCBI Taxonomy" id="133434"/>
    <lineage>
        <taxon>Eukaryota</taxon>
        <taxon>Metazoa</taxon>
        <taxon>Echinodermata</taxon>
        <taxon>Eleutherozoa</taxon>
        <taxon>Asterozoa</taxon>
        <taxon>Asteroidea</taxon>
        <taxon>Valvatacea</taxon>
        <taxon>Valvatida</taxon>
        <taxon>Acanthasteridae</taxon>
        <taxon>Acanthaster</taxon>
    </lineage>
</organism>
<dbReference type="OrthoDB" id="20573at2759"/>
<evidence type="ECO:0000256" key="4">
    <source>
        <dbReference type="ARBA" id="ARBA00016856"/>
    </source>
</evidence>
<evidence type="ECO:0000313" key="15">
    <source>
        <dbReference type="RefSeq" id="XP_022105868.1"/>
    </source>
</evidence>
<dbReference type="GO" id="GO:0005634">
    <property type="term" value="C:nucleus"/>
    <property type="evidence" value="ECO:0007669"/>
    <property type="project" value="UniProtKB-SubCell"/>
</dbReference>
<reference evidence="14 15" key="1">
    <citation type="submission" date="2025-04" db="UniProtKB">
        <authorList>
            <consortium name="RefSeq"/>
        </authorList>
    </citation>
    <scope>IDENTIFICATION</scope>
</reference>
<feature type="compositionally biased region" description="Basic and acidic residues" evidence="11">
    <location>
        <begin position="333"/>
        <end position="342"/>
    </location>
</feature>
<dbReference type="GO" id="GO:0006408">
    <property type="term" value="P:snRNA export from nucleus"/>
    <property type="evidence" value="ECO:0007669"/>
    <property type="project" value="InterPro"/>
</dbReference>
<comment type="subcellular location">
    <subcellularLocation>
        <location evidence="2">Cytoplasm</location>
    </subcellularLocation>
    <subcellularLocation>
        <location evidence="1">Nucleus</location>
    </subcellularLocation>
</comment>
<evidence type="ECO:0000256" key="9">
    <source>
        <dbReference type="ARBA" id="ARBA00023242"/>
    </source>
</evidence>
<evidence type="ECO:0000259" key="12">
    <source>
        <dbReference type="Pfam" id="PF10258"/>
    </source>
</evidence>
<keyword evidence="6" id="KW-0963">Cytoplasm</keyword>
<dbReference type="RefSeq" id="XP_022105866.1">
    <property type="nucleotide sequence ID" value="XM_022250174.1"/>
</dbReference>
<protein>
    <recommendedName>
        <fullName evidence="4">Phosphorylated adapter RNA export protein</fullName>
    </recommendedName>
    <alternativeName>
        <fullName evidence="10">RNA U small nuclear RNA export adapter protein</fullName>
    </alternativeName>
</protein>
<dbReference type="GO" id="GO:0005737">
    <property type="term" value="C:cytoplasm"/>
    <property type="evidence" value="ECO:0007669"/>
    <property type="project" value="UniProtKB-SubCell"/>
</dbReference>
<dbReference type="InterPro" id="IPR038092">
    <property type="entry name" value="PHAX_RNA-binding_sf"/>
</dbReference>
<evidence type="ECO:0000256" key="2">
    <source>
        <dbReference type="ARBA" id="ARBA00004496"/>
    </source>
</evidence>
<feature type="compositionally biased region" description="Basic and acidic residues" evidence="11">
    <location>
        <begin position="307"/>
        <end position="319"/>
    </location>
</feature>
<dbReference type="GO" id="GO:0015031">
    <property type="term" value="P:protein transport"/>
    <property type="evidence" value="ECO:0007669"/>
    <property type="project" value="UniProtKB-KW"/>
</dbReference>
<feature type="region of interest" description="Disordered" evidence="11">
    <location>
        <begin position="1"/>
        <end position="89"/>
    </location>
</feature>
<dbReference type="GeneID" id="110987442"/>
<feature type="region of interest" description="Disordered" evidence="11">
    <location>
        <begin position="142"/>
        <end position="161"/>
    </location>
</feature>
<feature type="compositionally biased region" description="Basic and acidic residues" evidence="11">
    <location>
        <begin position="174"/>
        <end position="194"/>
    </location>
</feature>
<dbReference type="InterPro" id="IPR019385">
    <property type="entry name" value="PHAX_RNA-binding_domain"/>
</dbReference>
<keyword evidence="7" id="KW-0694">RNA-binding</keyword>
<feature type="compositionally biased region" description="Acidic residues" evidence="11">
    <location>
        <begin position="380"/>
        <end position="396"/>
    </location>
</feature>
<dbReference type="FunFam" id="1.10.10.1440:FF:000001">
    <property type="entry name" value="phosphorylated adapter RNA export protein-like"/>
    <property type="match status" value="1"/>
</dbReference>
<dbReference type="RefSeq" id="XP_022105868.1">
    <property type="nucleotide sequence ID" value="XM_022250176.1"/>
</dbReference>
<evidence type="ECO:0000256" key="6">
    <source>
        <dbReference type="ARBA" id="ARBA00022490"/>
    </source>
</evidence>
<feature type="compositionally biased region" description="Polar residues" evidence="11">
    <location>
        <begin position="37"/>
        <end position="50"/>
    </location>
</feature>
<feature type="region of interest" description="Disordered" evidence="11">
    <location>
        <begin position="307"/>
        <end position="406"/>
    </location>
</feature>
<feature type="region of interest" description="Disordered" evidence="11">
    <location>
        <begin position="174"/>
        <end position="195"/>
    </location>
</feature>
<dbReference type="PANTHER" id="PTHR13135">
    <property type="entry name" value="CYTOSOLIC RESINIFERATOXIN BINDING PROTEIN RBP-26"/>
    <property type="match status" value="1"/>
</dbReference>
<proteinExistence type="inferred from homology"/>
<evidence type="ECO:0000256" key="10">
    <source>
        <dbReference type="ARBA" id="ARBA00030834"/>
    </source>
</evidence>
<dbReference type="OMA" id="QMLLIFE"/>
<evidence type="ECO:0000256" key="8">
    <source>
        <dbReference type="ARBA" id="ARBA00022927"/>
    </source>
</evidence>
<sequence length="406" mass="45912">MASYRDVHPVTENSSDDSSSDSDDSEEDQPWKRRKTTSQLHGIHSDSQLPTGLREKHDAPLANRPGESPDVTLGNGSGTQTGVKRPRRNNVWGQVVQEQNEALVAREMDEFEMDLSRSRDVESYNYKLSQEENISRVYLGAPSVSKPESGQGRNLKRGFGETDEDNWLVGRHVKQVDSHTRRPVHERLGERDAGLRQTVKARLGSQSESSDLTPMKFIPINPLLSKKEITGKLAYSLQEAKRELIVRVVNTLGVEKSLELWKLTADTEKNGGMMTVNGSRRRSPGGVFLQLMKTDPQVTQQQIHEIFAEERKKDSEEKHKRQRKKRRRKKTVKCKDNAEKIEGATMTEDDQATEMAEEGKNSARQPLREVKLAGRGDQASEMEEGETDGEEEEQDDGMTVNEENME</sequence>
<dbReference type="InterPro" id="IPR039047">
    <property type="entry name" value="PHAX"/>
</dbReference>
<dbReference type="AlphaFoldDB" id="A0A8B7ZJR0"/>
<feature type="compositionally biased region" description="Basic residues" evidence="11">
    <location>
        <begin position="320"/>
        <end position="332"/>
    </location>
</feature>